<comment type="caution">
    <text evidence="4">The sequence shown here is derived from an EMBL/GenBank/DDBJ whole genome shotgun (WGS) entry which is preliminary data.</text>
</comment>
<evidence type="ECO:0000256" key="1">
    <source>
        <dbReference type="SAM" id="MobiDB-lite"/>
    </source>
</evidence>
<proteinExistence type="predicted"/>
<evidence type="ECO:0000313" key="4">
    <source>
        <dbReference type="EMBL" id="RBR25391.1"/>
    </source>
</evidence>
<dbReference type="InterPro" id="IPR038305">
    <property type="entry name" value="HeLo_sf"/>
</dbReference>
<organism evidence="4 5">
    <name type="scientific">Fusarium coffeatum</name>
    <dbReference type="NCBI Taxonomy" id="231269"/>
    <lineage>
        <taxon>Eukaryota</taxon>
        <taxon>Fungi</taxon>
        <taxon>Dikarya</taxon>
        <taxon>Ascomycota</taxon>
        <taxon>Pezizomycotina</taxon>
        <taxon>Sordariomycetes</taxon>
        <taxon>Hypocreomycetidae</taxon>
        <taxon>Hypocreales</taxon>
        <taxon>Nectriaceae</taxon>
        <taxon>Fusarium</taxon>
        <taxon>Fusarium incarnatum-equiseti species complex</taxon>
    </lineage>
</organism>
<evidence type="ECO:0000313" key="5">
    <source>
        <dbReference type="Proteomes" id="UP000253153"/>
    </source>
</evidence>
<dbReference type="GeneID" id="41991274"/>
<keyword evidence="5" id="KW-1185">Reference proteome</keyword>
<feature type="domain" description="Prion-inhibition and propagation HeLo" evidence="3">
    <location>
        <begin position="4"/>
        <end position="92"/>
    </location>
</feature>
<feature type="region of interest" description="Disordered" evidence="1">
    <location>
        <begin position="140"/>
        <end position="163"/>
    </location>
</feature>
<accession>A0A366S7T0</accession>
<protein>
    <recommendedName>
        <fullName evidence="6">Prion-inhibition and propagation HeLo domain-containing protein</fullName>
    </recommendedName>
</protein>
<dbReference type="EMBL" id="QKXC01000039">
    <property type="protein sequence ID" value="RBR25391.1"/>
    <property type="molecule type" value="Genomic_DNA"/>
</dbReference>
<dbReference type="Gene3D" id="1.20.120.1020">
    <property type="entry name" value="Prion-inhibition and propagation, HeLo domain"/>
    <property type="match status" value="1"/>
</dbReference>
<dbReference type="OrthoDB" id="20872at2759"/>
<evidence type="ECO:0008006" key="6">
    <source>
        <dbReference type="Google" id="ProtNLM"/>
    </source>
</evidence>
<sequence>MEICTEADLTSVSQRLHNHFATLTLDRQNRVGLLKKTSWALYDKEYMGRLIDDIATSINELEKVFPVAPQAIQRLARMEVEELNDEHELKMLQDVTKGLDPVLKDMTEHRLQELTGKNSAGRVAGNGSVNIGHTFVKDSFVQGQGPRDNTTNHVDEIDGGEKSRVNVGNTYGGKGFWD</sequence>
<feature type="compositionally biased region" description="Basic and acidic residues" evidence="1">
    <location>
        <begin position="153"/>
        <end position="163"/>
    </location>
</feature>
<evidence type="ECO:0000259" key="3">
    <source>
        <dbReference type="Pfam" id="PF14479"/>
    </source>
</evidence>
<dbReference type="InterPro" id="IPR021084">
    <property type="entry name" value="Het-s_prion_dom"/>
</dbReference>
<dbReference type="RefSeq" id="XP_031019982.1">
    <property type="nucleotide sequence ID" value="XM_031155978.1"/>
</dbReference>
<dbReference type="Proteomes" id="UP000253153">
    <property type="component" value="Unassembled WGS sequence"/>
</dbReference>
<evidence type="ECO:0000259" key="2">
    <source>
        <dbReference type="Pfam" id="PF11558"/>
    </source>
</evidence>
<reference evidence="4 5" key="1">
    <citation type="submission" date="2018-06" db="EMBL/GenBank/DDBJ databases">
        <title>Fusarium incarnatum-equiseti species complex species 28.</title>
        <authorList>
            <person name="Gardiner D.M."/>
        </authorList>
    </citation>
    <scope>NUCLEOTIDE SEQUENCE [LARGE SCALE GENOMIC DNA]</scope>
    <source>
        <strain evidence="4 5">FIESC_28</strain>
    </source>
</reference>
<dbReference type="Pfam" id="PF14479">
    <property type="entry name" value="HeLo"/>
    <property type="match status" value="1"/>
</dbReference>
<dbReference type="AlphaFoldDB" id="A0A366S7T0"/>
<name>A0A366S7T0_9HYPO</name>
<dbReference type="Pfam" id="PF11558">
    <property type="entry name" value="HET-s_218-289"/>
    <property type="match status" value="1"/>
</dbReference>
<gene>
    <name evidence="4" type="ORF">FIESC28_01828</name>
</gene>
<dbReference type="InterPro" id="IPR029498">
    <property type="entry name" value="HeLo_dom"/>
</dbReference>
<feature type="domain" description="Het-s prion-forming" evidence="2">
    <location>
        <begin position="111"/>
        <end position="172"/>
    </location>
</feature>